<dbReference type="Gene3D" id="3.90.550.10">
    <property type="entry name" value="Spore Coat Polysaccharide Biosynthesis Protein SpsA, Chain A"/>
    <property type="match status" value="1"/>
</dbReference>
<dbReference type="SUPFAM" id="SSF53448">
    <property type="entry name" value="Nucleotide-diphospho-sugar transferases"/>
    <property type="match status" value="1"/>
</dbReference>
<accession>A0A8J3BY04</accession>
<evidence type="ECO:0000313" key="2">
    <source>
        <dbReference type="EMBL" id="GGK80538.1"/>
    </source>
</evidence>
<dbReference type="Pfam" id="PF00535">
    <property type="entry name" value="Glycos_transf_2"/>
    <property type="match status" value="1"/>
</dbReference>
<organism evidence="2 3">
    <name type="scientific">Mangrovihabitans endophyticus</name>
    <dbReference type="NCBI Taxonomy" id="1751298"/>
    <lineage>
        <taxon>Bacteria</taxon>
        <taxon>Bacillati</taxon>
        <taxon>Actinomycetota</taxon>
        <taxon>Actinomycetes</taxon>
        <taxon>Micromonosporales</taxon>
        <taxon>Micromonosporaceae</taxon>
        <taxon>Mangrovihabitans</taxon>
    </lineage>
</organism>
<dbReference type="InterPro" id="IPR029044">
    <property type="entry name" value="Nucleotide-diphossugar_trans"/>
</dbReference>
<evidence type="ECO:0000313" key="3">
    <source>
        <dbReference type="Proteomes" id="UP000656042"/>
    </source>
</evidence>
<dbReference type="EMBL" id="BMMX01000003">
    <property type="protein sequence ID" value="GGK80538.1"/>
    <property type="molecule type" value="Genomic_DNA"/>
</dbReference>
<dbReference type="InterPro" id="IPR001173">
    <property type="entry name" value="Glyco_trans_2-like"/>
</dbReference>
<name>A0A8J3BY04_9ACTN</name>
<dbReference type="RefSeq" id="WP_189078174.1">
    <property type="nucleotide sequence ID" value="NZ_BMMX01000003.1"/>
</dbReference>
<dbReference type="PANTHER" id="PTHR43685">
    <property type="entry name" value="GLYCOSYLTRANSFERASE"/>
    <property type="match status" value="1"/>
</dbReference>
<gene>
    <name evidence="2" type="ORF">GCM10012284_13050</name>
</gene>
<dbReference type="AlphaFoldDB" id="A0A8J3BY04"/>
<dbReference type="CDD" id="cd00761">
    <property type="entry name" value="Glyco_tranf_GTA_type"/>
    <property type="match status" value="1"/>
</dbReference>
<reference evidence="2" key="2">
    <citation type="submission" date="2020-09" db="EMBL/GenBank/DDBJ databases">
        <authorList>
            <person name="Sun Q."/>
            <person name="Zhou Y."/>
        </authorList>
    </citation>
    <scope>NUCLEOTIDE SEQUENCE</scope>
    <source>
        <strain evidence="2">CGMCC 4.7299</strain>
    </source>
</reference>
<keyword evidence="3" id="KW-1185">Reference proteome</keyword>
<feature type="domain" description="Glycosyltransferase 2-like" evidence="1">
    <location>
        <begin position="18"/>
        <end position="171"/>
    </location>
</feature>
<proteinExistence type="predicted"/>
<protein>
    <recommendedName>
        <fullName evidence="1">Glycosyltransferase 2-like domain-containing protein</fullName>
    </recommendedName>
</protein>
<reference evidence="2" key="1">
    <citation type="journal article" date="2014" name="Int. J. Syst. Evol. Microbiol.">
        <title>Complete genome sequence of Corynebacterium casei LMG S-19264T (=DSM 44701T), isolated from a smear-ripened cheese.</title>
        <authorList>
            <consortium name="US DOE Joint Genome Institute (JGI-PGF)"/>
            <person name="Walter F."/>
            <person name="Albersmeier A."/>
            <person name="Kalinowski J."/>
            <person name="Ruckert C."/>
        </authorList>
    </citation>
    <scope>NUCLEOTIDE SEQUENCE</scope>
    <source>
        <strain evidence="2">CGMCC 4.7299</strain>
    </source>
</reference>
<comment type="caution">
    <text evidence="2">The sequence shown here is derived from an EMBL/GenBank/DDBJ whole genome shotgun (WGS) entry which is preliminary data.</text>
</comment>
<evidence type="ECO:0000259" key="1">
    <source>
        <dbReference type="Pfam" id="PF00535"/>
    </source>
</evidence>
<dbReference type="PANTHER" id="PTHR43685:SF2">
    <property type="entry name" value="GLYCOSYLTRANSFERASE 2-LIKE DOMAIN-CONTAINING PROTEIN"/>
    <property type="match status" value="1"/>
</dbReference>
<dbReference type="Proteomes" id="UP000656042">
    <property type="component" value="Unassembled WGS sequence"/>
</dbReference>
<sequence>MPERLDRGPGAAPWPAVSVVVATCDRPGLLERAVAGILTQDYPGPIECLVVYDHVAVRPFDTPRGPSRTVRFLSNAHRQGLPGGRNSGVDAASGELLAFCDDDDVWLAGKLRRQVEMLTDPAVGAVSCGLRLKGPGIDKERVLDRDRVTIDELLDDRVMEVHSSTMLVRREVWAAAGPVDEDIPGGYSEDYEWLLRVAAVTPIAVRREPLVMVNWHGGSFYFGRWATIVQAQRYLLGKHPELARSRTGMARIRGQIAFALASGNRRAEAVRELAAVVRLNPREKRVLATVPVIMGLVTGERVLRMAQKRGRGV</sequence>
<dbReference type="InterPro" id="IPR050834">
    <property type="entry name" value="Glycosyltransf_2"/>
</dbReference>